<organism evidence="4 5">
    <name type="scientific">Mycolicibacterium helvum</name>
    <dbReference type="NCBI Taxonomy" id="1534349"/>
    <lineage>
        <taxon>Bacteria</taxon>
        <taxon>Bacillati</taxon>
        <taxon>Actinomycetota</taxon>
        <taxon>Actinomycetes</taxon>
        <taxon>Mycobacteriales</taxon>
        <taxon>Mycobacteriaceae</taxon>
        <taxon>Mycolicibacterium</taxon>
    </lineage>
</organism>
<dbReference type="EMBL" id="AP022596">
    <property type="protein sequence ID" value="BBY65718.1"/>
    <property type="molecule type" value="Genomic_DNA"/>
</dbReference>
<feature type="domain" description="Alpha/beta hydrolase fold-3" evidence="3">
    <location>
        <begin position="66"/>
        <end position="260"/>
    </location>
</feature>
<dbReference type="InterPro" id="IPR029058">
    <property type="entry name" value="AB_hydrolase_fold"/>
</dbReference>
<dbReference type="Proteomes" id="UP000467148">
    <property type="component" value="Chromosome"/>
</dbReference>
<dbReference type="InterPro" id="IPR050300">
    <property type="entry name" value="GDXG_lipolytic_enzyme"/>
</dbReference>
<dbReference type="RefSeq" id="WP_163749755.1">
    <property type="nucleotide sequence ID" value="NZ_AP022596.1"/>
</dbReference>
<accession>A0A7I7T9G9</accession>
<evidence type="ECO:0000256" key="2">
    <source>
        <dbReference type="ARBA" id="ARBA00022801"/>
    </source>
</evidence>
<dbReference type="Gene3D" id="3.40.50.1820">
    <property type="entry name" value="alpha/beta hydrolase"/>
    <property type="match status" value="1"/>
</dbReference>
<evidence type="ECO:0000313" key="5">
    <source>
        <dbReference type="Proteomes" id="UP000467148"/>
    </source>
</evidence>
<proteinExistence type="inferred from homology"/>
<protein>
    <submittedName>
        <fullName evidence="4">Acetylesterase</fullName>
    </submittedName>
</protein>
<evidence type="ECO:0000313" key="4">
    <source>
        <dbReference type="EMBL" id="BBY65718.1"/>
    </source>
</evidence>
<dbReference type="GO" id="GO:0016787">
    <property type="term" value="F:hydrolase activity"/>
    <property type="evidence" value="ECO:0007669"/>
    <property type="project" value="UniProtKB-KW"/>
</dbReference>
<dbReference type="InterPro" id="IPR002168">
    <property type="entry name" value="Lipase_GDXG_HIS_AS"/>
</dbReference>
<dbReference type="Pfam" id="PF07859">
    <property type="entry name" value="Abhydrolase_3"/>
    <property type="match status" value="1"/>
</dbReference>
<reference evidence="4 5" key="1">
    <citation type="journal article" date="2019" name="Emerg. Microbes Infect.">
        <title>Comprehensive subspecies identification of 175 nontuberculous mycobacteria species based on 7547 genomic profiles.</title>
        <authorList>
            <person name="Matsumoto Y."/>
            <person name="Kinjo T."/>
            <person name="Motooka D."/>
            <person name="Nabeya D."/>
            <person name="Jung N."/>
            <person name="Uechi K."/>
            <person name="Horii T."/>
            <person name="Iida T."/>
            <person name="Fujita J."/>
            <person name="Nakamura S."/>
        </authorList>
    </citation>
    <scope>NUCLEOTIDE SEQUENCE [LARGE SCALE GENOMIC DNA]</scope>
    <source>
        <strain evidence="4 5">JCM 30396</strain>
    </source>
</reference>
<dbReference type="PANTHER" id="PTHR48081">
    <property type="entry name" value="AB HYDROLASE SUPERFAMILY PROTEIN C4A8.06C"/>
    <property type="match status" value="1"/>
</dbReference>
<gene>
    <name evidence="4" type="primary">bah</name>
    <name evidence="4" type="ORF">MHEL_39610</name>
</gene>
<keyword evidence="5" id="KW-1185">Reference proteome</keyword>
<evidence type="ECO:0000259" key="3">
    <source>
        <dbReference type="Pfam" id="PF07859"/>
    </source>
</evidence>
<comment type="similarity">
    <text evidence="1">Belongs to the 'GDXG' lipolytic enzyme family.</text>
</comment>
<dbReference type="SUPFAM" id="SSF53474">
    <property type="entry name" value="alpha/beta-Hydrolases"/>
    <property type="match status" value="1"/>
</dbReference>
<dbReference type="PANTHER" id="PTHR48081:SF8">
    <property type="entry name" value="ALPHA_BETA HYDROLASE FOLD-3 DOMAIN-CONTAINING PROTEIN-RELATED"/>
    <property type="match status" value="1"/>
</dbReference>
<dbReference type="PROSITE" id="PS01173">
    <property type="entry name" value="LIPASE_GDXG_HIS"/>
    <property type="match status" value="1"/>
</dbReference>
<dbReference type="InterPro" id="IPR013094">
    <property type="entry name" value="AB_hydrolase_3"/>
</dbReference>
<keyword evidence="2" id="KW-0378">Hydrolase</keyword>
<dbReference type="KEGG" id="mhev:MHEL_39610"/>
<name>A0A7I7T9G9_9MYCO</name>
<dbReference type="AlphaFoldDB" id="A0A7I7T9G9"/>
<evidence type="ECO:0000256" key="1">
    <source>
        <dbReference type="ARBA" id="ARBA00010515"/>
    </source>
</evidence>
<sequence>MRTIQGALVLSSRLSRKPKLSFVRRVTGLLEKLIRLPAGVDERVDVIAGVPVRRLTPSGSSATAVILHIHGGAYVSGSSRAARAHARLCVDAGLEVISVDYRLAPEAPFPAALEDTIAVYAALCDRPLVVVGESAGGGLAMSTLQLAGSRGLPMPQALVAIFPWADLTQTSRSFEVNAGRDVLTRNGLTANALYYAGDVPLDDPRLSPVRGSFEGFPSTMVIVGTSDSLFDDARTVVSRLRAADVDTTYIEVEGGIHGFIALPMPEAARSMDQVRDFVMNIVIGRSAR</sequence>